<evidence type="ECO:0000256" key="10">
    <source>
        <dbReference type="ARBA" id="ARBA00067969"/>
    </source>
</evidence>
<evidence type="ECO:0000256" key="4">
    <source>
        <dbReference type="ARBA" id="ARBA00022481"/>
    </source>
</evidence>
<dbReference type="NCBIfam" id="TIGR00231">
    <property type="entry name" value="small_GTP"/>
    <property type="match status" value="1"/>
</dbReference>
<name>A0A9P8QD28_WICPI</name>
<feature type="coiled-coil region" evidence="11">
    <location>
        <begin position="237"/>
        <end position="264"/>
    </location>
</feature>
<dbReference type="GO" id="GO:0005886">
    <property type="term" value="C:plasma membrane"/>
    <property type="evidence" value="ECO:0007669"/>
    <property type="project" value="UniProtKB-SubCell"/>
</dbReference>
<dbReference type="SUPFAM" id="SSF52540">
    <property type="entry name" value="P-loop containing nucleoside triphosphate hydrolases"/>
    <property type="match status" value="1"/>
</dbReference>
<keyword evidence="8" id="KW-0449">Lipoprotein</keyword>
<organism evidence="12 13">
    <name type="scientific">Wickerhamomyces pijperi</name>
    <name type="common">Yeast</name>
    <name type="synonym">Pichia pijperi</name>
    <dbReference type="NCBI Taxonomy" id="599730"/>
    <lineage>
        <taxon>Eukaryota</taxon>
        <taxon>Fungi</taxon>
        <taxon>Dikarya</taxon>
        <taxon>Ascomycota</taxon>
        <taxon>Saccharomycotina</taxon>
        <taxon>Saccharomycetes</taxon>
        <taxon>Phaffomycetales</taxon>
        <taxon>Wickerhamomycetaceae</taxon>
        <taxon>Wickerhamomyces</taxon>
    </lineage>
</organism>
<proteinExistence type="inferred from homology"/>
<dbReference type="InterPro" id="IPR001806">
    <property type="entry name" value="Small_GTPase"/>
</dbReference>
<dbReference type="InterPro" id="IPR005225">
    <property type="entry name" value="Small_GTP-bd"/>
</dbReference>
<evidence type="ECO:0000313" key="12">
    <source>
        <dbReference type="EMBL" id="KAH3688703.1"/>
    </source>
</evidence>
<evidence type="ECO:0000256" key="1">
    <source>
        <dbReference type="ARBA" id="ARBA00004342"/>
    </source>
</evidence>
<dbReference type="PROSITE" id="PS51421">
    <property type="entry name" value="RAS"/>
    <property type="match status" value="1"/>
</dbReference>
<dbReference type="FunFam" id="3.40.50.300:FF:000983">
    <property type="entry name" value="Rho family GTPase"/>
    <property type="match status" value="1"/>
</dbReference>
<dbReference type="PROSITE" id="PS51419">
    <property type="entry name" value="RAB"/>
    <property type="match status" value="1"/>
</dbReference>
<dbReference type="GO" id="GO:0003924">
    <property type="term" value="F:GTPase activity"/>
    <property type="evidence" value="ECO:0007669"/>
    <property type="project" value="InterPro"/>
</dbReference>
<reference evidence="12" key="2">
    <citation type="submission" date="2021-01" db="EMBL/GenBank/DDBJ databases">
        <authorList>
            <person name="Schikora-Tamarit M.A."/>
        </authorList>
    </citation>
    <scope>NUCLEOTIDE SEQUENCE</scope>
    <source>
        <strain evidence="12">CBS2887</strain>
    </source>
</reference>
<dbReference type="Proteomes" id="UP000774326">
    <property type="component" value="Unassembled WGS sequence"/>
</dbReference>
<keyword evidence="13" id="KW-1185">Reference proteome</keyword>
<evidence type="ECO:0000256" key="2">
    <source>
        <dbReference type="ARBA" id="ARBA00010142"/>
    </source>
</evidence>
<dbReference type="SMART" id="SM00175">
    <property type="entry name" value="RAB"/>
    <property type="match status" value="1"/>
</dbReference>
<comment type="caution">
    <text evidence="12">The sequence shown here is derived from an EMBL/GenBank/DDBJ whole genome shotgun (WGS) entry which is preliminary data.</text>
</comment>
<evidence type="ECO:0000256" key="7">
    <source>
        <dbReference type="ARBA" id="ARBA00023136"/>
    </source>
</evidence>
<evidence type="ECO:0000256" key="9">
    <source>
        <dbReference type="ARBA" id="ARBA00023289"/>
    </source>
</evidence>
<evidence type="ECO:0000313" key="13">
    <source>
        <dbReference type="Proteomes" id="UP000774326"/>
    </source>
</evidence>
<keyword evidence="4" id="KW-0488">Methylation</keyword>
<evidence type="ECO:0000256" key="11">
    <source>
        <dbReference type="SAM" id="Coils"/>
    </source>
</evidence>
<accession>A0A9P8QD28</accession>
<gene>
    <name evidence="12" type="ORF">WICPIJ_000303</name>
</gene>
<dbReference type="GO" id="GO:0005525">
    <property type="term" value="F:GTP binding"/>
    <property type="evidence" value="ECO:0007669"/>
    <property type="project" value="UniProtKB-KW"/>
</dbReference>
<comment type="similarity">
    <text evidence="2">Belongs to the small GTPase superfamily. Rho family.</text>
</comment>
<dbReference type="InterPro" id="IPR003578">
    <property type="entry name" value="Small_GTPase_Rho"/>
</dbReference>
<dbReference type="SMART" id="SM00173">
    <property type="entry name" value="RAS"/>
    <property type="match status" value="1"/>
</dbReference>
<evidence type="ECO:0000256" key="3">
    <source>
        <dbReference type="ARBA" id="ARBA00022475"/>
    </source>
</evidence>
<dbReference type="PROSITE" id="PS51420">
    <property type="entry name" value="RHO"/>
    <property type="match status" value="1"/>
</dbReference>
<keyword evidence="3" id="KW-1003">Cell membrane</keyword>
<keyword evidence="9" id="KW-0636">Prenylation</keyword>
<dbReference type="AlphaFoldDB" id="A0A9P8QD28"/>
<dbReference type="SMART" id="SM00176">
    <property type="entry name" value="RAN"/>
    <property type="match status" value="1"/>
</dbReference>
<comment type="subcellular location">
    <subcellularLocation>
        <location evidence="1">Cell membrane</location>
        <topology evidence="1">Lipid-anchor</topology>
        <orientation evidence="1">Cytoplasmic side</orientation>
    </subcellularLocation>
</comment>
<dbReference type="PANTHER" id="PTHR24072">
    <property type="entry name" value="RHO FAMILY GTPASE"/>
    <property type="match status" value="1"/>
</dbReference>
<sequence>MTNDLSKPYYRGSTYQYDEDLFNNPYDVAKRNQAAKLQEEQYEKYNVQPPSQQTAEKKQSHTKVPHYEIDPVRKSAQHHVKLVVVGDGGCGKTCLLISYSQGTFPTTYIPTIFENYVTNLKIPNSRQHVELALWDTAGQEEYDRLRPLSYADVDVILICYAVDAPVTLGNVKEKWAPEVKHFCPGVPIILVGTKLDIEGSHLIPFEEAELVKKRIGALFHIRCSAKTTENINDVFDVAIHECLKQILKQEAEEKKNKRKSFFRKAEDEDVGQSYQAPNISSDYYRNSEYALPNDAYGPKKKTRKSRCNIL</sequence>
<protein>
    <recommendedName>
        <fullName evidence="10">GTP-binding protein RHO4</fullName>
    </recommendedName>
</protein>
<dbReference type="OrthoDB" id="4031310at2759"/>
<keyword evidence="5" id="KW-0547">Nucleotide-binding</keyword>
<dbReference type="InterPro" id="IPR027417">
    <property type="entry name" value="P-loop_NTPase"/>
</dbReference>
<dbReference type="PRINTS" id="PR00449">
    <property type="entry name" value="RASTRNSFRMNG"/>
</dbReference>
<keyword evidence="6" id="KW-0342">GTP-binding</keyword>
<dbReference type="Pfam" id="PF00071">
    <property type="entry name" value="Ras"/>
    <property type="match status" value="1"/>
</dbReference>
<dbReference type="Gene3D" id="3.40.50.300">
    <property type="entry name" value="P-loop containing nucleotide triphosphate hydrolases"/>
    <property type="match status" value="1"/>
</dbReference>
<reference evidence="12" key="1">
    <citation type="journal article" date="2021" name="Open Biol.">
        <title>Shared evolutionary footprints suggest mitochondrial oxidative damage underlies multiple complex I losses in fungi.</title>
        <authorList>
            <person name="Schikora-Tamarit M.A."/>
            <person name="Marcet-Houben M."/>
            <person name="Nosek J."/>
            <person name="Gabaldon T."/>
        </authorList>
    </citation>
    <scope>NUCLEOTIDE SEQUENCE</scope>
    <source>
        <strain evidence="12">CBS2887</strain>
    </source>
</reference>
<dbReference type="SMART" id="SM00174">
    <property type="entry name" value="RHO"/>
    <property type="match status" value="1"/>
</dbReference>
<evidence type="ECO:0000256" key="6">
    <source>
        <dbReference type="ARBA" id="ARBA00023134"/>
    </source>
</evidence>
<evidence type="ECO:0000256" key="8">
    <source>
        <dbReference type="ARBA" id="ARBA00023288"/>
    </source>
</evidence>
<evidence type="ECO:0000256" key="5">
    <source>
        <dbReference type="ARBA" id="ARBA00022741"/>
    </source>
</evidence>
<dbReference type="EMBL" id="JAEUBG010000192">
    <property type="protein sequence ID" value="KAH3688703.1"/>
    <property type="molecule type" value="Genomic_DNA"/>
</dbReference>
<keyword evidence="11" id="KW-0175">Coiled coil</keyword>
<keyword evidence="7" id="KW-0472">Membrane</keyword>
<dbReference type="GO" id="GO:0007264">
    <property type="term" value="P:small GTPase-mediated signal transduction"/>
    <property type="evidence" value="ECO:0007669"/>
    <property type="project" value="InterPro"/>
</dbReference>